<dbReference type="GO" id="GO:0004180">
    <property type="term" value="F:carboxypeptidase activity"/>
    <property type="evidence" value="ECO:0007669"/>
    <property type="project" value="UniProtKB-KW"/>
</dbReference>
<evidence type="ECO:0000256" key="4">
    <source>
        <dbReference type="ARBA" id="ARBA00022670"/>
    </source>
</evidence>
<evidence type="ECO:0000256" key="1">
    <source>
        <dbReference type="ARBA" id="ARBA00004370"/>
    </source>
</evidence>
<keyword evidence="5" id="KW-0328">Glycosyltransferase</keyword>
<keyword evidence="7" id="KW-0812">Transmembrane</keyword>
<reference evidence="21" key="1">
    <citation type="journal article" date="2020" name="mSystems">
        <title>Genome- and Community-Level Interaction Insights into Carbon Utilization and Element Cycling Functions of Hydrothermarchaeota in Hydrothermal Sediment.</title>
        <authorList>
            <person name="Zhou Z."/>
            <person name="Liu Y."/>
            <person name="Xu W."/>
            <person name="Pan J."/>
            <person name="Luo Z.H."/>
            <person name="Li M."/>
        </authorList>
    </citation>
    <scope>NUCLEOTIDE SEQUENCE [LARGE SCALE GENOMIC DNA]</scope>
    <source>
        <strain evidence="21">SpSt-381</strain>
    </source>
</reference>
<organism evidence="21">
    <name type="scientific">Eiseniibacteriota bacterium</name>
    <dbReference type="NCBI Taxonomy" id="2212470"/>
    <lineage>
        <taxon>Bacteria</taxon>
        <taxon>Candidatus Eiseniibacteriota</taxon>
    </lineage>
</organism>
<feature type="compositionally biased region" description="Basic and acidic residues" evidence="18">
    <location>
        <begin position="701"/>
        <end position="720"/>
    </location>
</feature>
<feature type="region of interest" description="Disordered" evidence="18">
    <location>
        <begin position="674"/>
        <end position="720"/>
    </location>
</feature>
<keyword evidence="8" id="KW-0378">Hydrolase</keyword>
<evidence type="ECO:0000256" key="7">
    <source>
        <dbReference type="ARBA" id="ARBA00022692"/>
    </source>
</evidence>
<feature type="domain" description="Penicillin-binding protein transpeptidase" evidence="19">
    <location>
        <begin position="352"/>
        <end position="597"/>
    </location>
</feature>
<keyword evidence="9" id="KW-0133">Cell shape</keyword>
<dbReference type="InterPro" id="IPR001460">
    <property type="entry name" value="PCN-bd_Tpept"/>
</dbReference>
<dbReference type="EMBL" id="DSQF01000030">
    <property type="protein sequence ID" value="HGZ44501.1"/>
    <property type="molecule type" value="Genomic_DNA"/>
</dbReference>
<keyword evidence="3" id="KW-0121">Carboxypeptidase</keyword>
<evidence type="ECO:0000256" key="15">
    <source>
        <dbReference type="ARBA" id="ARBA00044770"/>
    </source>
</evidence>
<dbReference type="SUPFAM" id="SSF56601">
    <property type="entry name" value="beta-lactamase/transpeptidase-like"/>
    <property type="match status" value="1"/>
</dbReference>
<protein>
    <recommendedName>
        <fullName evidence="15">peptidoglycan glycosyltransferase</fullName>
        <ecNumber evidence="15">2.4.99.28</ecNumber>
    </recommendedName>
</protein>
<keyword evidence="6" id="KW-0808">Transferase</keyword>
<evidence type="ECO:0000259" key="19">
    <source>
        <dbReference type="Pfam" id="PF00905"/>
    </source>
</evidence>
<dbReference type="FunFam" id="1.10.3810.10:FF:000003">
    <property type="entry name" value="Penicillin-binding protein 1a"/>
    <property type="match status" value="1"/>
</dbReference>
<dbReference type="Pfam" id="PF00905">
    <property type="entry name" value="Transpeptidase"/>
    <property type="match status" value="1"/>
</dbReference>
<dbReference type="GO" id="GO:0030288">
    <property type="term" value="C:outer membrane-bounded periplasmic space"/>
    <property type="evidence" value="ECO:0007669"/>
    <property type="project" value="TreeGrafter"/>
</dbReference>
<comment type="catalytic activity">
    <reaction evidence="16">
        <text>[GlcNAc-(1-&gt;4)-Mur2Ac(oyl-L-Ala-gamma-D-Glu-L-Lys-D-Ala-D-Ala)](n)-di-trans,octa-cis-undecaprenyl diphosphate + beta-D-GlcNAc-(1-&gt;4)-Mur2Ac(oyl-L-Ala-gamma-D-Glu-L-Lys-D-Ala-D-Ala)-di-trans,octa-cis-undecaprenyl diphosphate = [GlcNAc-(1-&gt;4)-Mur2Ac(oyl-L-Ala-gamma-D-Glu-L-Lys-D-Ala-D-Ala)](n+1)-di-trans,octa-cis-undecaprenyl diphosphate + di-trans,octa-cis-undecaprenyl diphosphate + H(+)</text>
        <dbReference type="Rhea" id="RHEA:23708"/>
        <dbReference type="Rhea" id="RHEA-COMP:9602"/>
        <dbReference type="Rhea" id="RHEA-COMP:9603"/>
        <dbReference type="ChEBI" id="CHEBI:15378"/>
        <dbReference type="ChEBI" id="CHEBI:58405"/>
        <dbReference type="ChEBI" id="CHEBI:60033"/>
        <dbReference type="ChEBI" id="CHEBI:78435"/>
        <dbReference type="EC" id="2.4.99.28"/>
    </reaction>
</comment>
<evidence type="ECO:0000256" key="17">
    <source>
        <dbReference type="SAM" id="Coils"/>
    </source>
</evidence>
<dbReference type="InterPro" id="IPR036950">
    <property type="entry name" value="PBP_transglycosylase"/>
</dbReference>
<keyword evidence="12" id="KW-0472">Membrane</keyword>
<dbReference type="PANTHER" id="PTHR32282">
    <property type="entry name" value="BINDING PROTEIN TRANSPEPTIDASE, PUTATIVE-RELATED"/>
    <property type="match status" value="1"/>
</dbReference>
<dbReference type="GO" id="GO:0008955">
    <property type="term" value="F:peptidoglycan glycosyltransferase activity"/>
    <property type="evidence" value="ECO:0007669"/>
    <property type="project" value="UniProtKB-EC"/>
</dbReference>
<dbReference type="GO" id="GO:0008360">
    <property type="term" value="P:regulation of cell shape"/>
    <property type="evidence" value="ECO:0007669"/>
    <property type="project" value="UniProtKB-KW"/>
</dbReference>
<evidence type="ECO:0000256" key="13">
    <source>
        <dbReference type="ARBA" id="ARBA00023268"/>
    </source>
</evidence>
<evidence type="ECO:0000256" key="14">
    <source>
        <dbReference type="ARBA" id="ARBA00023316"/>
    </source>
</evidence>
<dbReference type="GO" id="GO:0071555">
    <property type="term" value="P:cell wall organization"/>
    <property type="evidence" value="ECO:0007669"/>
    <property type="project" value="UniProtKB-KW"/>
</dbReference>
<dbReference type="InterPro" id="IPR001264">
    <property type="entry name" value="Glyco_trans_51"/>
</dbReference>
<evidence type="ECO:0000256" key="6">
    <source>
        <dbReference type="ARBA" id="ARBA00022679"/>
    </source>
</evidence>
<dbReference type="GO" id="GO:0016020">
    <property type="term" value="C:membrane"/>
    <property type="evidence" value="ECO:0007669"/>
    <property type="project" value="UniProtKB-SubCell"/>
</dbReference>
<evidence type="ECO:0000256" key="3">
    <source>
        <dbReference type="ARBA" id="ARBA00022645"/>
    </source>
</evidence>
<evidence type="ECO:0000256" key="12">
    <source>
        <dbReference type="ARBA" id="ARBA00023136"/>
    </source>
</evidence>
<comment type="pathway">
    <text evidence="2">Cell wall biogenesis; peptidoglycan biosynthesis.</text>
</comment>
<dbReference type="InterPro" id="IPR050396">
    <property type="entry name" value="Glycosyltr_51/Transpeptidase"/>
</dbReference>
<dbReference type="PANTHER" id="PTHR32282:SF33">
    <property type="entry name" value="PEPTIDOGLYCAN GLYCOSYLTRANSFERASE"/>
    <property type="match status" value="1"/>
</dbReference>
<feature type="coiled-coil region" evidence="17">
    <location>
        <begin position="303"/>
        <end position="330"/>
    </location>
</feature>
<sequence>MSHPAVRAAARFPWKLFLVLVVVAVFGSAGAVFGVVQWLGKDLPTPEQVVSFEAPVKTTVYDARGRVLHEFYKENRSPIPLKQVPPHLVNATLATEDRNFYHHWGVDLWGIGRAAATNLLKMRRAEGGSTITQQLARNLFLTHERTLERKLKEVALAIQIERNYSKDQILGMYFNQIYFGEGAYGVESAAKTFFNKPAAELTLPECALLAGLPANPSLYSPRRRPQAALARRGKVLRNMLVTKSITQVEFDAAMSAPLGVTPVRYSNDRAPYFVEMVRLHLDERYGSNAVYEGGLKVWTTLDMDLQQLAERALERHLESLEADLKLKQTRARYVPPANAEARAAVRTPYLQGAFVALDTRNGHIKALVGGRDWNHSNFNRAVQARRQAGSAFKPFVYTAAIDNGFHPTDVIVDEPVSFPGGDGQLYQPGNYDRTFRGPVTLRYALQQSINIPAIKLLRKVGVSLVASYARRMGIKSPIGQNLSMALGSSEVTLLELTSAYAVFANRGIRNEPLYILKVEDRSGNVLERNAPRPVEVLSEGTAAVMTSMLQSVMDHGTGFPARARGFTLPAAGKTGTMDDYMDAWFVGYTPSIAAGVWVGFDQKRTIGPGMTGGRAALPIWTEFMIGATRGRPAEEFPAPSGTVTRLVCAETGMLATDRCPSVTNEMFGEATEPTEFCTTHPGAPLQPAHEPPAGQSPPVPDLREIDRTDRARARERIRSL</sequence>
<dbReference type="AlphaFoldDB" id="A0A832I643"/>
<name>A0A832I643_UNCEI</name>
<feature type="domain" description="Glycosyl transferase family 51" evidence="20">
    <location>
        <begin position="65"/>
        <end position="239"/>
    </location>
</feature>
<dbReference type="GO" id="GO:0009252">
    <property type="term" value="P:peptidoglycan biosynthetic process"/>
    <property type="evidence" value="ECO:0007669"/>
    <property type="project" value="UniProtKB-KW"/>
</dbReference>
<dbReference type="Gene3D" id="3.40.710.10">
    <property type="entry name" value="DD-peptidase/beta-lactamase superfamily"/>
    <property type="match status" value="1"/>
</dbReference>
<comment type="subcellular location">
    <subcellularLocation>
        <location evidence="1">Membrane</location>
    </subcellularLocation>
</comment>
<evidence type="ECO:0000256" key="2">
    <source>
        <dbReference type="ARBA" id="ARBA00004752"/>
    </source>
</evidence>
<keyword evidence="17" id="KW-0175">Coiled coil</keyword>
<dbReference type="InterPro" id="IPR012338">
    <property type="entry name" value="Beta-lactam/transpept-like"/>
</dbReference>
<dbReference type="NCBIfam" id="TIGR02074">
    <property type="entry name" value="PBP_1a_fam"/>
    <property type="match status" value="1"/>
</dbReference>
<comment type="caution">
    <text evidence="21">The sequence shown here is derived from an EMBL/GenBank/DDBJ whole genome shotgun (WGS) entry which is preliminary data.</text>
</comment>
<evidence type="ECO:0000256" key="16">
    <source>
        <dbReference type="ARBA" id="ARBA00049902"/>
    </source>
</evidence>
<evidence type="ECO:0000256" key="10">
    <source>
        <dbReference type="ARBA" id="ARBA00022984"/>
    </source>
</evidence>
<keyword evidence="4" id="KW-0645">Protease</keyword>
<accession>A0A832I643</accession>
<keyword evidence="10" id="KW-0573">Peptidoglycan synthesis</keyword>
<proteinExistence type="predicted"/>
<evidence type="ECO:0000313" key="21">
    <source>
        <dbReference type="EMBL" id="HGZ44501.1"/>
    </source>
</evidence>
<dbReference type="InterPro" id="IPR023346">
    <property type="entry name" value="Lysozyme-like_dom_sf"/>
</dbReference>
<dbReference type="Pfam" id="PF00912">
    <property type="entry name" value="Transgly"/>
    <property type="match status" value="1"/>
</dbReference>
<evidence type="ECO:0000259" key="20">
    <source>
        <dbReference type="Pfam" id="PF00912"/>
    </source>
</evidence>
<gene>
    <name evidence="21" type="ORF">ENR23_14050</name>
</gene>
<dbReference type="Gene3D" id="1.10.3810.10">
    <property type="entry name" value="Biosynthetic peptidoglycan transglycosylase-like"/>
    <property type="match status" value="1"/>
</dbReference>
<dbReference type="GO" id="GO:0006508">
    <property type="term" value="P:proteolysis"/>
    <property type="evidence" value="ECO:0007669"/>
    <property type="project" value="UniProtKB-KW"/>
</dbReference>
<evidence type="ECO:0000256" key="9">
    <source>
        <dbReference type="ARBA" id="ARBA00022960"/>
    </source>
</evidence>
<evidence type="ECO:0000256" key="5">
    <source>
        <dbReference type="ARBA" id="ARBA00022676"/>
    </source>
</evidence>
<evidence type="ECO:0000256" key="18">
    <source>
        <dbReference type="SAM" id="MobiDB-lite"/>
    </source>
</evidence>
<dbReference type="EC" id="2.4.99.28" evidence="15"/>
<keyword evidence="14" id="KW-0961">Cell wall biogenesis/degradation</keyword>
<dbReference type="SUPFAM" id="SSF53955">
    <property type="entry name" value="Lysozyme-like"/>
    <property type="match status" value="1"/>
</dbReference>
<keyword evidence="13" id="KW-0511">Multifunctional enzyme</keyword>
<keyword evidence="11" id="KW-1133">Transmembrane helix</keyword>
<evidence type="ECO:0000256" key="8">
    <source>
        <dbReference type="ARBA" id="ARBA00022801"/>
    </source>
</evidence>
<evidence type="ECO:0000256" key="11">
    <source>
        <dbReference type="ARBA" id="ARBA00022989"/>
    </source>
</evidence>
<dbReference type="GO" id="GO:0008658">
    <property type="term" value="F:penicillin binding"/>
    <property type="evidence" value="ECO:0007669"/>
    <property type="project" value="InterPro"/>
</dbReference>